<dbReference type="Proteomes" id="UP000178435">
    <property type="component" value="Unassembled WGS sequence"/>
</dbReference>
<sequence>MIKKRSDAILFLFFFLLSFTTFASAGYITIETRTTATLTDSTLKVTVDVKNNGNEPAYNVEITANAENNTRSSKVKDILNVSETSKSDFDFTLNLKYPGRYPLVIAVNYTDANQYPFSAISCSNFYYKENVIPQVFAKSAELTMSKNGELFLNIKNLTKENINLNIRLIISKELSAEVAAKKITLEGRAEKEVKFAVNNFSALPGSNYQVYAILEYDDSGKHYSTAIPGIVKIEKEGIFFQKYKIFIIIAAGILIALFLIYQFRPKAKV</sequence>
<evidence type="ECO:0000313" key="4">
    <source>
        <dbReference type="Proteomes" id="UP000178435"/>
    </source>
</evidence>
<keyword evidence="1" id="KW-0472">Membrane</keyword>
<reference evidence="3 4" key="1">
    <citation type="journal article" date="2016" name="Nat. Commun.">
        <title>Thousands of microbial genomes shed light on interconnected biogeochemical processes in an aquifer system.</title>
        <authorList>
            <person name="Anantharaman K."/>
            <person name="Brown C.T."/>
            <person name="Hug L.A."/>
            <person name="Sharon I."/>
            <person name="Castelle C.J."/>
            <person name="Probst A.J."/>
            <person name="Thomas B.C."/>
            <person name="Singh A."/>
            <person name="Wilkins M.J."/>
            <person name="Karaoz U."/>
            <person name="Brodie E.L."/>
            <person name="Williams K.H."/>
            <person name="Hubbard S.S."/>
            <person name="Banfield J.F."/>
        </authorList>
    </citation>
    <scope>NUCLEOTIDE SEQUENCE [LARGE SCALE GENOMIC DNA]</scope>
</reference>
<gene>
    <name evidence="3" type="ORF">A2149_05600</name>
</gene>
<organism evidence="3 4">
    <name type="scientific">Candidatus Schekmanbacteria bacterium RBG_16_38_11</name>
    <dbReference type="NCBI Taxonomy" id="1817880"/>
    <lineage>
        <taxon>Bacteria</taxon>
        <taxon>Candidatus Schekmaniibacteriota</taxon>
    </lineage>
</organism>
<evidence type="ECO:0008006" key="5">
    <source>
        <dbReference type="Google" id="ProtNLM"/>
    </source>
</evidence>
<dbReference type="AlphaFoldDB" id="A0A1F7RTH6"/>
<keyword evidence="1" id="KW-0812">Transmembrane</keyword>
<feature type="transmembrane region" description="Helical" evidence="1">
    <location>
        <begin position="243"/>
        <end position="263"/>
    </location>
</feature>
<feature type="signal peptide" evidence="2">
    <location>
        <begin position="1"/>
        <end position="25"/>
    </location>
</feature>
<proteinExistence type="predicted"/>
<dbReference type="Gene3D" id="2.60.40.10">
    <property type="entry name" value="Immunoglobulins"/>
    <property type="match status" value="1"/>
</dbReference>
<keyword evidence="1" id="KW-1133">Transmembrane helix</keyword>
<feature type="chain" id="PRO_5009532258" description="CARDB domain-containing protein" evidence="2">
    <location>
        <begin position="26"/>
        <end position="269"/>
    </location>
</feature>
<evidence type="ECO:0000313" key="3">
    <source>
        <dbReference type="EMBL" id="OGL44398.1"/>
    </source>
</evidence>
<accession>A0A1F7RTH6</accession>
<dbReference type="EMBL" id="MGDF01000145">
    <property type="protein sequence ID" value="OGL44398.1"/>
    <property type="molecule type" value="Genomic_DNA"/>
</dbReference>
<dbReference type="InterPro" id="IPR013783">
    <property type="entry name" value="Ig-like_fold"/>
</dbReference>
<keyword evidence="2" id="KW-0732">Signal</keyword>
<protein>
    <recommendedName>
        <fullName evidence="5">CARDB domain-containing protein</fullName>
    </recommendedName>
</protein>
<comment type="caution">
    <text evidence="3">The sequence shown here is derived from an EMBL/GenBank/DDBJ whole genome shotgun (WGS) entry which is preliminary data.</text>
</comment>
<evidence type="ECO:0000256" key="1">
    <source>
        <dbReference type="SAM" id="Phobius"/>
    </source>
</evidence>
<name>A0A1F7RTH6_9BACT</name>
<evidence type="ECO:0000256" key="2">
    <source>
        <dbReference type="SAM" id="SignalP"/>
    </source>
</evidence>